<dbReference type="InterPro" id="IPR000700">
    <property type="entry name" value="PAS-assoc_C"/>
</dbReference>
<dbReference type="SMART" id="SM00387">
    <property type="entry name" value="HATPase_c"/>
    <property type="match status" value="1"/>
</dbReference>
<dbReference type="Pfam" id="PF00512">
    <property type="entry name" value="HisKA"/>
    <property type="match status" value="1"/>
</dbReference>
<dbReference type="NCBIfam" id="TIGR00229">
    <property type="entry name" value="sensory_box"/>
    <property type="match status" value="1"/>
</dbReference>
<dbReference type="PRINTS" id="PR00344">
    <property type="entry name" value="BCTRLSENSOR"/>
</dbReference>
<dbReference type="Gene3D" id="3.30.565.10">
    <property type="entry name" value="Histidine kinase-like ATPase, C-terminal domain"/>
    <property type="match status" value="1"/>
</dbReference>
<dbReference type="PANTHER" id="PTHR43304">
    <property type="entry name" value="PHYTOCHROME-LIKE PROTEIN CPH1"/>
    <property type="match status" value="1"/>
</dbReference>
<dbReference type="EMBL" id="FOXS01000011">
    <property type="protein sequence ID" value="SFQ83502.1"/>
    <property type="molecule type" value="Genomic_DNA"/>
</dbReference>
<dbReference type="CDD" id="cd00130">
    <property type="entry name" value="PAS"/>
    <property type="match status" value="1"/>
</dbReference>
<name>A0A1I6BRF1_HYMAR</name>
<keyword evidence="3" id="KW-0597">Phosphoprotein</keyword>
<dbReference type="InterPro" id="IPR003594">
    <property type="entry name" value="HATPase_dom"/>
</dbReference>
<comment type="catalytic activity">
    <reaction evidence="1">
        <text>ATP + protein L-histidine = ADP + protein N-phospho-L-histidine.</text>
        <dbReference type="EC" id="2.7.13.3"/>
    </reaction>
</comment>
<dbReference type="SUPFAM" id="SSF55785">
    <property type="entry name" value="PYP-like sensor domain (PAS domain)"/>
    <property type="match status" value="1"/>
</dbReference>
<gene>
    <name evidence="9" type="ORF">SAMN04515668_4983</name>
</gene>
<dbReference type="InterPro" id="IPR013656">
    <property type="entry name" value="PAS_4"/>
</dbReference>
<feature type="domain" description="PAC" evidence="8">
    <location>
        <begin position="145"/>
        <end position="195"/>
    </location>
</feature>
<keyword evidence="4" id="KW-0808">Transferase</keyword>
<protein>
    <recommendedName>
        <fullName evidence="2">histidine kinase</fullName>
        <ecNumber evidence="2">2.7.13.3</ecNumber>
    </recommendedName>
</protein>
<evidence type="ECO:0000313" key="9">
    <source>
        <dbReference type="EMBL" id="SFQ83502.1"/>
    </source>
</evidence>
<dbReference type="InterPro" id="IPR003661">
    <property type="entry name" value="HisK_dim/P_dom"/>
</dbReference>
<dbReference type="InterPro" id="IPR036890">
    <property type="entry name" value="HATPase_C_sf"/>
</dbReference>
<dbReference type="SMART" id="SM00388">
    <property type="entry name" value="HisKA"/>
    <property type="match status" value="1"/>
</dbReference>
<dbReference type="InterPro" id="IPR036097">
    <property type="entry name" value="HisK_dim/P_sf"/>
</dbReference>
<dbReference type="Proteomes" id="UP000199029">
    <property type="component" value="Unassembled WGS sequence"/>
</dbReference>
<dbReference type="GO" id="GO:0000155">
    <property type="term" value="F:phosphorelay sensor kinase activity"/>
    <property type="evidence" value="ECO:0007669"/>
    <property type="project" value="InterPro"/>
</dbReference>
<dbReference type="Pfam" id="PF08448">
    <property type="entry name" value="PAS_4"/>
    <property type="match status" value="1"/>
</dbReference>
<dbReference type="OrthoDB" id="9757990at2"/>
<dbReference type="SUPFAM" id="SSF55874">
    <property type="entry name" value="ATPase domain of HSP90 chaperone/DNA topoisomerase II/histidine kinase"/>
    <property type="match status" value="1"/>
</dbReference>
<dbReference type="SUPFAM" id="SSF47384">
    <property type="entry name" value="Homodimeric domain of signal transducing histidine kinase"/>
    <property type="match status" value="1"/>
</dbReference>
<dbReference type="InterPro" id="IPR052162">
    <property type="entry name" value="Sensor_kinase/Photoreceptor"/>
</dbReference>
<sequence>MVLRPGGRLTVPVRRILVVEAPLSLRMPTPPFSNASRSSLEEEIRALRAENKALRAAAVRADAAADHQLHQARFRTVFEHSPLGMKIIGADLGIQDANTAVATLLGLDSPVEVLGHSILEYAHPDDWTHWRRLQQELWTHRRPWFALETRLLQPDGSHRWCRVTSVLLPGENGDLGYTSLEDISERRALEAQAAEKVREAQEANQELASYNEELHAANEELQETNALLARANAELDTFVYAASHDLRTPLTNLQGLLNALREHLPAPDGAAEPIAPLLGMMQVSLVRLLHALNRLADFGAVHQDRVGQREQVVLAAVLEQVRQDVLPLLAASAGRLDVELTGDPALWFPAKHVHTVVLNLVSNALQYAHPDRPPVVRVEGHRDASRLVVRVHDNGLGLSESQQGQLFRMFRRFHPQVEGTGVGLYLVKKILDNAGGTIRVDSQLGQGTTFTVVFAT</sequence>
<evidence type="ECO:0000256" key="6">
    <source>
        <dbReference type="SAM" id="Coils"/>
    </source>
</evidence>
<feature type="domain" description="Histidine kinase" evidence="7">
    <location>
        <begin position="241"/>
        <end position="456"/>
    </location>
</feature>
<feature type="coiled-coil region" evidence="6">
    <location>
        <begin position="37"/>
        <end position="64"/>
    </location>
</feature>
<dbReference type="Gene3D" id="1.10.287.130">
    <property type="match status" value="1"/>
</dbReference>
<dbReference type="PROSITE" id="PS50109">
    <property type="entry name" value="HIS_KIN"/>
    <property type="match status" value="1"/>
</dbReference>
<dbReference type="STRING" id="1227077.SAMN04515668_4983"/>
<evidence type="ECO:0000259" key="7">
    <source>
        <dbReference type="PROSITE" id="PS50109"/>
    </source>
</evidence>
<dbReference type="PROSITE" id="PS50113">
    <property type="entry name" value="PAC"/>
    <property type="match status" value="1"/>
</dbReference>
<evidence type="ECO:0000256" key="2">
    <source>
        <dbReference type="ARBA" id="ARBA00012438"/>
    </source>
</evidence>
<feature type="coiled-coil region" evidence="6">
    <location>
        <begin position="186"/>
        <end position="234"/>
    </location>
</feature>
<evidence type="ECO:0000259" key="8">
    <source>
        <dbReference type="PROSITE" id="PS50113"/>
    </source>
</evidence>
<dbReference type="Pfam" id="PF02518">
    <property type="entry name" value="HATPase_c"/>
    <property type="match status" value="1"/>
</dbReference>
<proteinExistence type="predicted"/>
<evidence type="ECO:0000256" key="5">
    <source>
        <dbReference type="ARBA" id="ARBA00022777"/>
    </source>
</evidence>
<dbReference type="InterPro" id="IPR000014">
    <property type="entry name" value="PAS"/>
</dbReference>
<dbReference type="SMART" id="SM00091">
    <property type="entry name" value="PAS"/>
    <property type="match status" value="1"/>
</dbReference>
<reference evidence="10" key="1">
    <citation type="submission" date="2016-10" db="EMBL/GenBank/DDBJ databases">
        <authorList>
            <person name="Varghese N."/>
            <person name="Submissions S."/>
        </authorList>
    </citation>
    <scope>NUCLEOTIDE SEQUENCE [LARGE SCALE GENOMIC DNA]</scope>
    <source>
        <strain evidence="10">OR362-8,ATCC BAA-1266,JCM 13504</strain>
    </source>
</reference>
<dbReference type="EC" id="2.7.13.3" evidence="2"/>
<dbReference type="Gene3D" id="3.30.450.20">
    <property type="entry name" value="PAS domain"/>
    <property type="match status" value="1"/>
</dbReference>
<dbReference type="InterPro" id="IPR005467">
    <property type="entry name" value="His_kinase_dom"/>
</dbReference>
<dbReference type="CDD" id="cd00082">
    <property type="entry name" value="HisKA"/>
    <property type="match status" value="1"/>
</dbReference>
<keyword evidence="5" id="KW-0418">Kinase</keyword>
<evidence type="ECO:0000256" key="4">
    <source>
        <dbReference type="ARBA" id="ARBA00022679"/>
    </source>
</evidence>
<evidence type="ECO:0000313" key="10">
    <source>
        <dbReference type="Proteomes" id="UP000199029"/>
    </source>
</evidence>
<accession>A0A1I6BRF1</accession>
<organism evidence="9 10">
    <name type="scientific">Hymenobacter arizonensis</name>
    <name type="common">Siccationidurans arizonensis</name>
    <dbReference type="NCBI Taxonomy" id="1227077"/>
    <lineage>
        <taxon>Bacteria</taxon>
        <taxon>Pseudomonadati</taxon>
        <taxon>Bacteroidota</taxon>
        <taxon>Cytophagia</taxon>
        <taxon>Cytophagales</taxon>
        <taxon>Hymenobacteraceae</taxon>
        <taxon>Hymenobacter</taxon>
    </lineage>
</organism>
<evidence type="ECO:0000256" key="3">
    <source>
        <dbReference type="ARBA" id="ARBA00022553"/>
    </source>
</evidence>
<dbReference type="InterPro" id="IPR004358">
    <property type="entry name" value="Sig_transdc_His_kin-like_C"/>
</dbReference>
<dbReference type="PANTHER" id="PTHR43304:SF1">
    <property type="entry name" value="PAC DOMAIN-CONTAINING PROTEIN"/>
    <property type="match status" value="1"/>
</dbReference>
<dbReference type="AlphaFoldDB" id="A0A1I6BRF1"/>
<keyword evidence="10" id="KW-1185">Reference proteome</keyword>
<dbReference type="InterPro" id="IPR035965">
    <property type="entry name" value="PAS-like_dom_sf"/>
</dbReference>
<keyword evidence="6" id="KW-0175">Coiled coil</keyword>
<evidence type="ECO:0000256" key="1">
    <source>
        <dbReference type="ARBA" id="ARBA00000085"/>
    </source>
</evidence>